<evidence type="ECO:0008006" key="5">
    <source>
        <dbReference type="Google" id="ProtNLM"/>
    </source>
</evidence>
<evidence type="ECO:0000313" key="3">
    <source>
        <dbReference type="EMBL" id="ALZ86175.1"/>
    </source>
</evidence>
<evidence type="ECO:0000256" key="2">
    <source>
        <dbReference type="SAM" id="SignalP"/>
    </source>
</evidence>
<evidence type="ECO:0000256" key="1">
    <source>
        <dbReference type="SAM" id="MobiDB-lite"/>
    </source>
</evidence>
<dbReference type="KEGG" id="por:APT59_18940"/>
<dbReference type="EMBL" id="CP013987">
    <property type="protein sequence ID" value="ALZ86175.1"/>
    <property type="molecule type" value="Genomic_DNA"/>
</dbReference>
<reference evidence="3 4" key="1">
    <citation type="submission" date="2016-01" db="EMBL/GenBank/DDBJ databases">
        <title>Annotation of Pseudomonas oryzihabitans USDA-ARS-USMARC-56511.</title>
        <authorList>
            <person name="Harhay G.P."/>
            <person name="Harhay D.M."/>
            <person name="Smith T.P.L."/>
            <person name="Bono J.L."/>
            <person name="Heaton M.P."/>
            <person name="Clawson M.L."/>
            <person name="Chitko-Mckown C.G."/>
            <person name="Capik S.F."/>
            <person name="DeDonder K.D."/>
            <person name="Apley M.D."/>
            <person name="Lubbers B.V."/>
            <person name="White B.J."/>
            <person name="Larson R.L."/>
        </authorList>
    </citation>
    <scope>NUCLEOTIDE SEQUENCE [LARGE SCALE GENOMIC DNA]</scope>
    <source>
        <strain evidence="3 4">USDA-ARS-USMARC-56511</strain>
    </source>
</reference>
<organism evidence="3 4">
    <name type="scientific">Pseudomonas oryzihabitans</name>
    <dbReference type="NCBI Taxonomy" id="47885"/>
    <lineage>
        <taxon>Bacteria</taxon>
        <taxon>Pseudomonadati</taxon>
        <taxon>Pseudomonadota</taxon>
        <taxon>Gammaproteobacteria</taxon>
        <taxon>Pseudomonadales</taxon>
        <taxon>Pseudomonadaceae</taxon>
        <taxon>Pseudomonas</taxon>
    </lineage>
</organism>
<evidence type="ECO:0000313" key="4">
    <source>
        <dbReference type="Proteomes" id="UP000064137"/>
    </source>
</evidence>
<dbReference type="InterPro" id="IPR045398">
    <property type="entry name" value="DUF6515"/>
</dbReference>
<feature type="compositionally biased region" description="Gly residues" evidence="1">
    <location>
        <begin position="54"/>
        <end position="67"/>
    </location>
</feature>
<keyword evidence="2" id="KW-0732">Signal</keyword>
<feature type="region of interest" description="Disordered" evidence="1">
    <location>
        <begin position="38"/>
        <end position="153"/>
    </location>
</feature>
<proteinExistence type="predicted"/>
<gene>
    <name evidence="3" type="ORF">APT59_18940</name>
</gene>
<dbReference type="OrthoDB" id="196716at2"/>
<protein>
    <recommendedName>
        <fullName evidence="5">Glycine zipper family protein</fullName>
    </recommendedName>
</protein>
<dbReference type="Pfam" id="PF20125">
    <property type="entry name" value="DUF6515"/>
    <property type="match status" value="1"/>
</dbReference>
<dbReference type="RefSeq" id="WP_059316281.1">
    <property type="nucleotide sequence ID" value="NZ_CP013987.1"/>
</dbReference>
<feature type="compositionally biased region" description="Pro residues" evidence="1">
    <location>
        <begin position="38"/>
        <end position="53"/>
    </location>
</feature>
<sequence>MKSPAVLFALVLSGVSCWHAAPAWADNNYRLGGGYVTPPPGAAPPPMPAPPPGNGGRWQGNRQGGWNGSPPGRGDAPGRGNGPALERWERNDPPPPRPNYQPAWQDRPVPLPRPGYMMPAPDQPGRNYPPPPPRPDRDPHWSGPRPGWGANPQWRPGFEVPGVPAGFTRIWYHDSQYYYADGYWYRPQGPRYVVTLPPTGVRVSALPAFAETLWMGGTTYYFAAGSYYRTDPGGGFVTVADPNVAAVPVTSAAPASTGVGYDAYDVTAYPLQGQPPGRYATDRYDCRRYAAGDSGFDPERPGAVGDPYLTQRFRQALAACLAGRGYRVE</sequence>
<feature type="signal peptide" evidence="2">
    <location>
        <begin position="1"/>
        <end position="20"/>
    </location>
</feature>
<name>A0A0U4PBL4_9PSED</name>
<feature type="chain" id="PRO_5006851775" description="Glycine zipper family protein" evidence="2">
    <location>
        <begin position="21"/>
        <end position="329"/>
    </location>
</feature>
<dbReference type="PROSITE" id="PS51257">
    <property type="entry name" value="PROKAR_LIPOPROTEIN"/>
    <property type="match status" value="1"/>
</dbReference>
<dbReference type="AlphaFoldDB" id="A0A0U4PBL4"/>
<accession>A0A0U4PBL4</accession>
<dbReference type="Proteomes" id="UP000064137">
    <property type="component" value="Chromosome"/>
</dbReference>